<dbReference type="RefSeq" id="WP_282699089.1">
    <property type="nucleotide sequence ID" value="NZ_JABXJJ020000047.1"/>
</dbReference>
<keyword evidence="1" id="KW-0472">Membrane</keyword>
<feature type="transmembrane region" description="Helical" evidence="1">
    <location>
        <begin position="87"/>
        <end position="103"/>
    </location>
</feature>
<accession>A0AA90H3R8</accession>
<comment type="caution">
    <text evidence="2">The sequence shown here is derived from an EMBL/GenBank/DDBJ whole genome shotgun (WGS) entry which is preliminary data.</text>
</comment>
<feature type="transmembrane region" description="Helical" evidence="1">
    <location>
        <begin position="214"/>
        <end position="232"/>
    </location>
</feature>
<dbReference type="EMBL" id="JABXJJ020000047">
    <property type="protein sequence ID" value="MDI5973563.1"/>
    <property type="molecule type" value="Genomic_DNA"/>
</dbReference>
<feature type="transmembrane region" description="Helical" evidence="1">
    <location>
        <begin position="31"/>
        <end position="49"/>
    </location>
</feature>
<keyword evidence="1" id="KW-0812">Transmembrane</keyword>
<protein>
    <submittedName>
        <fullName evidence="2">Uncharacterized protein</fullName>
    </submittedName>
</protein>
<gene>
    <name evidence="2" type="ORF">POF50_030210</name>
</gene>
<evidence type="ECO:0000313" key="2">
    <source>
        <dbReference type="EMBL" id="MDI5973563.1"/>
    </source>
</evidence>
<name>A0AA90H3R8_9ACTN</name>
<sequence length="323" mass="32626">MCGVGERRGALMPETGQWRTAAGGAPWGGRALMPVLAGVCVLVTLALPVQGGSLGRELASLLGLLPALGTMVLGQTLMARVGYLDPALFGVTLLAGVVVGLHGTSGDGDLVGGVLLALLLTVPFALFSAALATNLRMSVAMVVALGVLAAADRFSGLLLPDTVNTTNGLLNSVFDLPWGLLLMLGAYALLAVAFPAPEGVTAMEGASWWRMSRLVFLPAFGLAVLAGALNVSQIKMVSQYSPDTLAVPVVLALAAGGCLLPGGASLGGALAGTLAATAVQLYGYESNLGVDAEQVLLTAVAVAFFLVDLARRGGIAPRTPHTS</sequence>
<dbReference type="AlphaFoldDB" id="A0AA90H3R8"/>
<proteinExistence type="predicted"/>
<keyword evidence="1" id="KW-1133">Transmembrane helix</keyword>
<feature type="transmembrane region" description="Helical" evidence="1">
    <location>
        <begin position="176"/>
        <end position="194"/>
    </location>
</feature>
<feature type="transmembrane region" description="Helical" evidence="1">
    <location>
        <begin position="137"/>
        <end position="155"/>
    </location>
</feature>
<feature type="transmembrane region" description="Helical" evidence="1">
    <location>
        <begin position="110"/>
        <end position="131"/>
    </location>
</feature>
<reference evidence="2" key="1">
    <citation type="submission" date="2023-05" db="EMBL/GenBank/DDBJ databases">
        <title>Streptantibioticus silvisoli sp. nov., acidotolerant actinomycetes 1 from pine litter.</title>
        <authorList>
            <person name="Swiecimska M."/>
            <person name="Golinska P."/>
            <person name="Sangal V."/>
            <person name="Wachnowicz B."/>
            <person name="Goodfellow M."/>
        </authorList>
    </citation>
    <scope>NUCLEOTIDE SEQUENCE</scope>
    <source>
        <strain evidence="2">SL13</strain>
    </source>
</reference>
<feature type="transmembrane region" description="Helical" evidence="1">
    <location>
        <begin position="244"/>
        <end position="272"/>
    </location>
</feature>
<organism evidence="2">
    <name type="scientific">Streptantibioticus silvisoli</name>
    <dbReference type="NCBI Taxonomy" id="2705255"/>
    <lineage>
        <taxon>Bacteria</taxon>
        <taxon>Bacillati</taxon>
        <taxon>Actinomycetota</taxon>
        <taxon>Actinomycetes</taxon>
        <taxon>Kitasatosporales</taxon>
        <taxon>Streptomycetaceae</taxon>
        <taxon>Streptantibioticus</taxon>
    </lineage>
</organism>
<evidence type="ECO:0000256" key="1">
    <source>
        <dbReference type="SAM" id="Phobius"/>
    </source>
</evidence>